<name>A0A9N9RWZ4_9DIPT</name>
<sequence length="49" mass="5713">MKVIRQIRKGILMLMDLILNGFQHSLLWICFKNIIYEALLDGNHIAIDS</sequence>
<dbReference type="AlphaFoldDB" id="A0A9N9RWZ4"/>
<protein>
    <submittedName>
        <fullName evidence="1">Uncharacterized protein</fullName>
    </submittedName>
</protein>
<reference evidence="1" key="2">
    <citation type="submission" date="2022-10" db="EMBL/GenBank/DDBJ databases">
        <authorList>
            <consortium name="ENA_rothamsted_submissions"/>
            <consortium name="culmorum"/>
            <person name="King R."/>
        </authorList>
    </citation>
    <scope>NUCLEOTIDE SEQUENCE</scope>
</reference>
<accession>A0A9N9RWZ4</accession>
<proteinExistence type="predicted"/>
<organism evidence="1 2">
    <name type="scientific">Chironomus riparius</name>
    <dbReference type="NCBI Taxonomy" id="315576"/>
    <lineage>
        <taxon>Eukaryota</taxon>
        <taxon>Metazoa</taxon>
        <taxon>Ecdysozoa</taxon>
        <taxon>Arthropoda</taxon>
        <taxon>Hexapoda</taxon>
        <taxon>Insecta</taxon>
        <taxon>Pterygota</taxon>
        <taxon>Neoptera</taxon>
        <taxon>Endopterygota</taxon>
        <taxon>Diptera</taxon>
        <taxon>Nematocera</taxon>
        <taxon>Chironomoidea</taxon>
        <taxon>Chironomidae</taxon>
        <taxon>Chironominae</taxon>
        <taxon>Chironomus</taxon>
    </lineage>
</organism>
<keyword evidence="2" id="KW-1185">Reference proteome</keyword>
<evidence type="ECO:0000313" key="2">
    <source>
        <dbReference type="Proteomes" id="UP001153620"/>
    </source>
</evidence>
<evidence type="ECO:0000313" key="1">
    <source>
        <dbReference type="EMBL" id="CAG9805116.1"/>
    </source>
</evidence>
<dbReference type="Proteomes" id="UP001153620">
    <property type="component" value="Chromosome 2"/>
</dbReference>
<dbReference type="EMBL" id="OU895878">
    <property type="protein sequence ID" value="CAG9805116.1"/>
    <property type="molecule type" value="Genomic_DNA"/>
</dbReference>
<reference evidence="1" key="1">
    <citation type="submission" date="2022-01" db="EMBL/GenBank/DDBJ databases">
        <authorList>
            <person name="King R."/>
        </authorList>
    </citation>
    <scope>NUCLEOTIDE SEQUENCE</scope>
</reference>
<gene>
    <name evidence="1" type="ORF">CHIRRI_LOCUS7993</name>
</gene>